<feature type="transmembrane region" description="Helical" evidence="1">
    <location>
        <begin position="12"/>
        <end position="32"/>
    </location>
</feature>
<dbReference type="RefSeq" id="WP_313831863.1">
    <property type="nucleotide sequence ID" value="NZ_JAQOUE010000001.1"/>
</dbReference>
<feature type="transmembrane region" description="Helical" evidence="1">
    <location>
        <begin position="91"/>
        <end position="113"/>
    </location>
</feature>
<gene>
    <name evidence="2" type="ORF">PPG34_04065</name>
</gene>
<reference evidence="2 3" key="1">
    <citation type="journal article" date="2023" name="ISME J.">
        <title>Cultivation and genomic characterization of novel and ubiquitous marine nitrite-oxidizing bacteria from the Nitrospirales.</title>
        <authorList>
            <person name="Mueller A.J."/>
            <person name="Daebeler A."/>
            <person name="Herbold C.W."/>
            <person name="Kirkegaard R.H."/>
            <person name="Daims H."/>
        </authorList>
    </citation>
    <scope>NUCLEOTIDE SEQUENCE [LARGE SCALE GENOMIC DNA]</scope>
    <source>
        <strain evidence="2 3">EB</strain>
    </source>
</reference>
<proteinExistence type="predicted"/>
<feature type="transmembrane region" description="Helical" evidence="1">
    <location>
        <begin position="190"/>
        <end position="213"/>
    </location>
</feature>
<dbReference type="EMBL" id="JAQOUE010000001">
    <property type="protein sequence ID" value="MDT7041511.1"/>
    <property type="molecule type" value="Genomic_DNA"/>
</dbReference>
<feature type="transmembrane region" description="Helical" evidence="1">
    <location>
        <begin position="352"/>
        <end position="370"/>
    </location>
</feature>
<name>A0ABU3K562_9BACT</name>
<evidence type="ECO:0008006" key="4">
    <source>
        <dbReference type="Google" id="ProtNLM"/>
    </source>
</evidence>
<keyword evidence="1" id="KW-0472">Membrane</keyword>
<keyword evidence="1" id="KW-0812">Transmembrane</keyword>
<feature type="transmembrane region" description="Helical" evidence="1">
    <location>
        <begin position="239"/>
        <end position="261"/>
    </location>
</feature>
<feature type="transmembrane region" description="Helical" evidence="1">
    <location>
        <begin position="273"/>
        <end position="299"/>
    </location>
</feature>
<feature type="transmembrane region" description="Helical" evidence="1">
    <location>
        <begin position="410"/>
        <end position="430"/>
    </location>
</feature>
<feature type="transmembrane region" description="Helical" evidence="1">
    <location>
        <begin position="311"/>
        <end position="332"/>
    </location>
</feature>
<comment type="caution">
    <text evidence="2">The sequence shown here is derived from an EMBL/GenBank/DDBJ whole genome shotgun (WGS) entry which is preliminary data.</text>
</comment>
<evidence type="ECO:0000313" key="3">
    <source>
        <dbReference type="Proteomes" id="UP001250932"/>
    </source>
</evidence>
<feature type="transmembrane region" description="Helical" evidence="1">
    <location>
        <begin position="52"/>
        <end position="79"/>
    </location>
</feature>
<keyword evidence="1" id="KW-1133">Transmembrane helix</keyword>
<accession>A0ABU3K562</accession>
<sequence length="440" mass="48769">MHQKQPETYSSPSMLIASTWMPLAASWLLMGLERPIVGAFMARLAAPEINLAAFASVVFPLSLIIESPIIMLLAASTALSKDWEWYRLLRNFMVGLAFMLTAIHMIVAFTPVFDFLVTTVLNIPAPIIEPARIGMMIMTPWTASIAIRRFYQGILIRYGQSRWVGVGTAIRLLALMVGLLWGVGMESLTGIVIGTFAIVLGVLSEAAVIRFYSHPILKKLQQMPPIQTEPPSFKKFLKFYIPLAWTPLITLLALPIASAALSRMPSPIESFAVWPILGGLVFLFQGIGLAYQEVVVALIEKPTYFLPLRRFAFQLAIGNSAVLLFIAMSPLAEFWFMTLSGLSQELTTLGRSTLWLAILFPALTVLESWFRGILVHAHATRGIIEAVALYLIVCTLILGFGIYLGTVTGIYMGYTAALCGLAMQTLWLKFRCQQFQKRKA</sequence>
<feature type="transmembrane region" description="Helical" evidence="1">
    <location>
        <begin position="382"/>
        <end position="404"/>
    </location>
</feature>
<protein>
    <recommendedName>
        <fullName evidence="4">Polysaccharide biosynthesis protein</fullName>
    </recommendedName>
</protein>
<dbReference type="Proteomes" id="UP001250932">
    <property type="component" value="Unassembled WGS sequence"/>
</dbReference>
<feature type="transmembrane region" description="Helical" evidence="1">
    <location>
        <begin position="133"/>
        <end position="151"/>
    </location>
</feature>
<feature type="transmembrane region" description="Helical" evidence="1">
    <location>
        <begin position="163"/>
        <end position="184"/>
    </location>
</feature>
<evidence type="ECO:0000313" key="2">
    <source>
        <dbReference type="EMBL" id="MDT7041511.1"/>
    </source>
</evidence>
<organism evidence="2 3">
    <name type="scientific">Candidatus Nitronereus thalassa</name>
    <dbReference type="NCBI Taxonomy" id="3020898"/>
    <lineage>
        <taxon>Bacteria</taxon>
        <taxon>Pseudomonadati</taxon>
        <taxon>Nitrospirota</taxon>
        <taxon>Nitrospiria</taxon>
        <taxon>Nitrospirales</taxon>
        <taxon>Nitrospiraceae</taxon>
        <taxon>Candidatus Nitronereus</taxon>
    </lineage>
</organism>
<keyword evidence="3" id="KW-1185">Reference proteome</keyword>
<evidence type="ECO:0000256" key="1">
    <source>
        <dbReference type="SAM" id="Phobius"/>
    </source>
</evidence>